<evidence type="ECO:0000256" key="1">
    <source>
        <dbReference type="SAM" id="Phobius"/>
    </source>
</evidence>
<evidence type="ECO:0000313" key="3">
    <source>
        <dbReference type="Proteomes" id="UP000474967"/>
    </source>
</evidence>
<dbReference type="PANTHER" id="PTHR41771">
    <property type="entry name" value="MEMBRANE PROTEIN-RELATED"/>
    <property type="match status" value="1"/>
</dbReference>
<feature type="transmembrane region" description="Helical" evidence="1">
    <location>
        <begin position="58"/>
        <end position="75"/>
    </location>
</feature>
<protein>
    <submittedName>
        <fullName evidence="2">YibE/F family protein</fullName>
    </submittedName>
</protein>
<name>A0A6L9XUS1_9MICO</name>
<dbReference type="Pfam" id="PF07907">
    <property type="entry name" value="YibE_F"/>
    <property type="match status" value="1"/>
</dbReference>
<feature type="transmembrane region" description="Helical" evidence="1">
    <location>
        <begin position="278"/>
        <end position="299"/>
    </location>
</feature>
<keyword evidence="3" id="KW-1185">Reference proteome</keyword>
<feature type="transmembrane region" description="Helical" evidence="1">
    <location>
        <begin position="82"/>
        <end position="100"/>
    </location>
</feature>
<organism evidence="2 3">
    <name type="scientific">Leifsonia tongyongensis</name>
    <dbReference type="NCBI Taxonomy" id="1268043"/>
    <lineage>
        <taxon>Bacteria</taxon>
        <taxon>Bacillati</taxon>
        <taxon>Actinomycetota</taxon>
        <taxon>Actinomycetes</taxon>
        <taxon>Micrococcales</taxon>
        <taxon>Microbacteriaceae</taxon>
        <taxon>Leifsonia</taxon>
    </lineage>
</organism>
<sequence length="318" mass="33268">MPILWPYSRAGLQPGDQLRLTVTPPPKGQVTSSDAQNGAVGSTIGSFSVFGIERNQPVVWWAIAFVAIVVAVGALRGLLAVIALGLSGLMLFLFVVPALIAGEPGFLVGLFASCGMMFIVLFLTHGISMRTCAALLGTVGGIAITALIAQLEVVSTRLSGVGDDATGTISTLTTAIDYRGLITCAIIISGLGVLNDITVTQASAAWELRAASPHMSRRAMFTSSLRIGRDHIASSIYTIVFAYAGTGLAVLVVVSLYNRPAFELLTHEDIATEIVRTLCSAIGLVLAMPVTTAIAIALLPPERHRETVTASTPLLAVR</sequence>
<keyword evidence="1" id="KW-1133">Transmembrane helix</keyword>
<evidence type="ECO:0000313" key="2">
    <source>
        <dbReference type="EMBL" id="NEN04768.1"/>
    </source>
</evidence>
<feature type="transmembrane region" description="Helical" evidence="1">
    <location>
        <begin position="236"/>
        <end position="257"/>
    </location>
</feature>
<gene>
    <name evidence="2" type="ORF">G3T36_02690</name>
</gene>
<dbReference type="RefSeq" id="WP_163287866.1">
    <property type="nucleotide sequence ID" value="NZ_JAAGWY010000001.1"/>
</dbReference>
<comment type="caution">
    <text evidence="2">The sequence shown here is derived from an EMBL/GenBank/DDBJ whole genome shotgun (WGS) entry which is preliminary data.</text>
</comment>
<proteinExistence type="predicted"/>
<dbReference type="PANTHER" id="PTHR41771:SF1">
    <property type="entry name" value="MEMBRANE PROTEIN"/>
    <property type="match status" value="1"/>
</dbReference>
<keyword evidence="1" id="KW-0472">Membrane</keyword>
<feature type="transmembrane region" description="Helical" evidence="1">
    <location>
        <begin position="131"/>
        <end position="151"/>
    </location>
</feature>
<dbReference type="InterPro" id="IPR012507">
    <property type="entry name" value="YibE_F"/>
</dbReference>
<keyword evidence="1" id="KW-0812">Transmembrane</keyword>
<dbReference type="Proteomes" id="UP000474967">
    <property type="component" value="Unassembled WGS sequence"/>
</dbReference>
<dbReference type="AlphaFoldDB" id="A0A6L9XUS1"/>
<accession>A0A6L9XUS1</accession>
<reference evidence="2 3" key="1">
    <citation type="journal article" date="2014" name="J. Microbiol.">
        <title>Diaminobutyricibacter tongyongensis gen. nov., sp. nov. and Homoserinibacter gongjuensis gen. nov., sp. nov. belong to the family Microbacteriaceae.</title>
        <authorList>
            <person name="Kim S.J."/>
            <person name="Ahn J.H."/>
            <person name="Weon H.Y."/>
            <person name="Hamada M."/>
            <person name="Suzuki K."/>
            <person name="Kwon S.W."/>
        </authorList>
    </citation>
    <scope>NUCLEOTIDE SEQUENCE [LARGE SCALE GENOMIC DNA]</scope>
    <source>
        <strain evidence="2 3">NBRC 108724</strain>
    </source>
</reference>
<feature type="transmembrane region" description="Helical" evidence="1">
    <location>
        <begin position="106"/>
        <end position="124"/>
    </location>
</feature>
<dbReference type="EMBL" id="JAAGWY010000001">
    <property type="protein sequence ID" value="NEN04768.1"/>
    <property type="molecule type" value="Genomic_DNA"/>
</dbReference>